<dbReference type="CDD" id="cd06454">
    <property type="entry name" value="KBL_like"/>
    <property type="match status" value="1"/>
</dbReference>
<comment type="cofactor">
    <cofactor evidence="1 12">
        <name>pyridoxal 5'-phosphate</name>
        <dbReference type="ChEBI" id="CHEBI:597326"/>
    </cofactor>
</comment>
<feature type="domain" description="Aminotransferase class I/classII large" evidence="13">
    <location>
        <begin position="44"/>
        <end position="381"/>
    </location>
</feature>
<dbReference type="InterPro" id="IPR001917">
    <property type="entry name" value="Aminotrans_II_pyridoxalP_BS"/>
</dbReference>
<dbReference type="SUPFAM" id="SSF53383">
    <property type="entry name" value="PLP-dependent transferases"/>
    <property type="match status" value="1"/>
</dbReference>
<evidence type="ECO:0000256" key="12">
    <source>
        <dbReference type="RuleBase" id="RU003693"/>
    </source>
</evidence>
<keyword evidence="6" id="KW-0808">Transferase</keyword>
<evidence type="ECO:0000256" key="1">
    <source>
        <dbReference type="ARBA" id="ARBA00001933"/>
    </source>
</evidence>
<dbReference type="Proteomes" id="UP000707356">
    <property type="component" value="Unassembled WGS sequence"/>
</dbReference>
<evidence type="ECO:0000313" key="15">
    <source>
        <dbReference type="Proteomes" id="UP000707356"/>
    </source>
</evidence>
<evidence type="ECO:0000313" key="14">
    <source>
        <dbReference type="EMBL" id="MBW4464789.1"/>
    </source>
</evidence>
<comment type="similarity">
    <text evidence="3">Belongs to the class-II pyridoxal-phosphate-dependent aminotransferase family. BioF subfamily.</text>
</comment>
<comment type="catalytic activity">
    <reaction evidence="11">
        <text>6-carboxyhexanoyl-[ACP] + L-alanine + H(+) = (8S)-8-amino-7-oxononanoate + holo-[ACP] + CO2</text>
        <dbReference type="Rhea" id="RHEA:42288"/>
        <dbReference type="Rhea" id="RHEA-COMP:9685"/>
        <dbReference type="Rhea" id="RHEA-COMP:9955"/>
        <dbReference type="ChEBI" id="CHEBI:15378"/>
        <dbReference type="ChEBI" id="CHEBI:16526"/>
        <dbReference type="ChEBI" id="CHEBI:57972"/>
        <dbReference type="ChEBI" id="CHEBI:64479"/>
        <dbReference type="ChEBI" id="CHEBI:78846"/>
        <dbReference type="ChEBI" id="CHEBI:149468"/>
        <dbReference type="EC" id="2.3.1.47"/>
    </reaction>
</comment>
<dbReference type="GO" id="GO:0030170">
    <property type="term" value="F:pyridoxal phosphate binding"/>
    <property type="evidence" value="ECO:0007669"/>
    <property type="project" value="InterPro"/>
</dbReference>
<reference evidence="14" key="2">
    <citation type="journal article" date="2022" name="Microbiol. Resour. Announc.">
        <title>Metagenome Sequencing to Explore Phylogenomics of Terrestrial Cyanobacteria.</title>
        <authorList>
            <person name="Ward R.D."/>
            <person name="Stajich J.E."/>
            <person name="Johansen J.R."/>
            <person name="Huntemann M."/>
            <person name="Clum A."/>
            <person name="Foster B."/>
            <person name="Foster B."/>
            <person name="Roux S."/>
            <person name="Palaniappan K."/>
            <person name="Varghese N."/>
            <person name="Mukherjee S."/>
            <person name="Reddy T.B.K."/>
            <person name="Daum C."/>
            <person name="Copeland A."/>
            <person name="Chen I.A."/>
            <person name="Ivanova N.N."/>
            <person name="Kyrpides N.C."/>
            <person name="Shapiro N."/>
            <person name="Eloe-Fadrosh E.A."/>
            <person name="Pietrasiak N."/>
        </authorList>
    </citation>
    <scope>NUCLEOTIDE SEQUENCE</scope>
    <source>
        <strain evidence="14">GSE-TBD4-15B</strain>
    </source>
</reference>
<dbReference type="EC" id="2.3.1.47" evidence="5"/>
<evidence type="ECO:0000256" key="6">
    <source>
        <dbReference type="ARBA" id="ARBA00022679"/>
    </source>
</evidence>
<evidence type="ECO:0000256" key="11">
    <source>
        <dbReference type="ARBA" id="ARBA00047715"/>
    </source>
</evidence>
<evidence type="ECO:0000256" key="8">
    <source>
        <dbReference type="ARBA" id="ARBA00022898"/>
    </source>
</evidence>
<evidence type="ECO:0000256" key="7">
    <source>
        <dbReference type="ARBA" id="ARBA00022756"/>
    </source>
</evidence>
<evidence type="ECO:0000256" key="3">
    <source>
        <dbReference type="ARBA" id="ARBA00010008"/>
    </source>
</evidence>
<dbReference type="InterPro" id="IPR004839">
    <property type="entry name" value="Aminotransferase_I/II_large"/>
</dbReference>
<dbReference type="EMBL" id="JAHHHV010000021">
    <property type="protein sequence ID" value="MBW4464789.1"/>
    <property type="molecule type" value="Genomic_DNA"/>
</dbReference>
<keyword evidence="8 12" id="KW-0663">Pyridoxal phosphate</keyword>
<dbReference type="Pfam" id="PF00155">
    <property type="entry name" value="Aminotran_1_2"/>
    <property type="match status" value="1"/>
</dbReference>
<dbReference type="InterPro" id="IPR050087">
    <property type="entry name" value="AON_synthase_class-II"/>
</dbReference>
<dbReference type="Gene3D" id="3.40.640.10">
    <property type="entry name" value="Type I PLP-dependent aspartate aminotransferase-like (Major domain)"/>
    <property type="match status" value="1"/>
</dbReference>
<evidence type="ECO:0000259" key="13">
    <source>
        <dbReference type="Pfam" id="PF00155"/>
    </source>
</evidence>
<evidence type="ECO:0000256" key="2">
    <source>
        <dbReference type="ARBA" id="ARBA00004746"/>
    </source>
</evidence>
<evidence type="ECO:0000256" key="10">
    <source>
        <dbReference type="ARBA" id="ARBA00033381"/>
    </source>
</evidence>
<protein>
    <recommendedName>
        <fullName evidence="5">8-amino-7-oxononanoate synthase</fullName>
        <ecNumber evidence="5">2.3.1.47</ecNumber>
    </recommendedName>
    <alternativeName>
        <fullName evidence="9">7-keto-8-amino-pelargonic acid synthase</fullName>
    </alternativeName>
    <alternativeName>
        <fullName evidence="10">8-amino-7-ketopelargonate synthase</fullName>
    </alternativeName>
</protein>
<keyword evidence="7" id="KW-0093">Biotin biosynthesis</keyword>
<dbReference type="InterPro" id="IPR015424">
    <property type="entry name" value="PyrdxlP-dep_Trfase"/>
</dbReference>
<dbReference type="InterPro" id="IPR015422">
    <property type="entry name" value="PyrdxlP-dep_Trfase_small"/>
</dbReference>
<dbReference type="AlphaFoldDB" id="A0A951U3L5"/>
<name>A0A951U3L5_9CYAN</name>
<gene>
    <name evidence="14" type="ORF">KME07_05025</name>
</gene>
<proteinExistence type="inferred from homology"/>
<evidence type="ECO:0000256" key="5">
    <source>
        <dbReference type="ARBA" id="ARBA00013187"/>
    </source>
</evidence>
<organism evidence="14 15">
    <name type="scientific">Pegethrix bostrychoides GSE-TBD4-15B</name>
    <dbReference type="NCBI Taxonomy" id="2839662"/>
    <lineage>
        <taxon>Bacteria</taxon>
        <taxon>Bacillati</taxon>
        <taxon>Cyanobacteriota</taxon>
        <taxon>Cyanophyceae</taxon>
        <taxon>Oculatellales</taxon>
        <taxon>Oculatellaceae</taxon>
        <taxon>Pegethrix</taxon>
    </lineage>
</organism>
<dbReference type="PANTHER" id="PTHR13693:SF100">
    <property type="entry name" value="8-AMINO-7-OXONONANOATE SYNTHASE"/>
    <property type="match status" value="1"/>
</dbReference>
<dbReference type="GO" id="GO:0009102">
    <property type="term" value="P:biotin biosynthetic process"/>
    <property type="evidence" value="ECO:0007669"/>
    <property type="project" value="UniProtKB-KW"/>
</dbReference>
<accession>A0A951U3L5</accession>
<comment type="caution">
    <text evidence="14">The sequence shown here is derived from an EMBL/GenBank/DDBJ whole genome shotgun (WGS) entry which is preliminary data.</text>
</comment>
<reference evidence="14" key="1">
    <citation type="submission" date="2021-05" db="EMBL/GenBank/DDBJ databases">
        <authorList>
            <person name="Pietrasiak N."/>
            <person name="Ward R."/>
            <person name="Stajich J.E."/>
            <person name="Kurbessoian T."/>
        </authorList>
    </citation>
    <scope>NUCLEOTIDE SEQUENCE</scope>
    <source>
        <strain evidence="14">GSE-TBD4-15B</strain>
    </source>
</reference>
<comment type="subunit">
    <text evidence="4">Homodimer.</text>
</comment>
<dbReference type="PANTHER" id="PTHR13693">
    <property type="entry name" value="CLASS II AMINOTRANSFERASE/8-AMINO-7-OXONONANOATE SYNTHASE"/>
    <property type="match status" value="1"/>
</dbReference>
<dbReference type="InterPro" id="IPR015421">
    <property type="entry name" value="PyrdxlP-dep_Trfase_major"/>
</dbReference>
<dbReference type="PROSITE" id="PS00599">
    <property type="entry name" value="AA_TRANSFER_CLASS_2"/>
    <property type="match status" value="1"/>
</dbReference>
<dbReference type="Gene3D" id="3.90.1150.10">
    <property type="entry name" value="Aspartate Aminotransferase, domain 1"/>
    <property type="match status" value="1"/>
</dbReference>
<evidence type="ECO:0000256" key="9">
    <source>
        <dbReference type="ARBA" id="ARBA00032610"/>
    </source>
</evidence>
<dbReference type="GO" id="GO:0008710">
    <property type="term" value="F:8-amino-7-oxononanoate synthase activity"/>
    <property type="evidence" value="ECO:0007669"/>
    <property type="project" value="UniProtKB-EC"/>
</dbReference>
<sequence length="386" mass="41514">MEQNAKFAFVKAALAERWQHQRLRELTAVEPLDAVTVQRQGKMLLNFSANDYLGLSKHPALIAAACEFTQRYGTSATASRLVTGSYEIHQQLEAKLAAACGREAALLFSSGFQANATILAAVLDRQSRLLCDRLVHSSLLQGALASGAKLIRYAHNDLDQLEARLRESASYSRTVIVSETLFSMDGDCCDVKAIGQLAERYGAILYLDDAHALGVMGQAGMGLAAYQAGVDLTIGTFGKAFGAFGAFVACSQQLRDYLVNCCAGFIYTTALPPMVIGAVEAALSLMPTLDAERLYLAQQATKLRANLQALGYETAASCSQIVPILLGSEARAMALSEWLEAAGILATPIRPPTVPVGSARIRLALSSRHTDQHYDQLLDAIQSWHG</sequence>
<evidence type="ECO:0000256" key="4">
    <source>
        <dbReference type="ARBA" id="ARBA00011738"/>
    </source>
</evidence>
<comment type="pathway">
    <text evidence="2">Cofactor biosynthesis; biotin biosynthesis.</text>
</comment>